<dbReference type="RefSeq" id="WP_226180557.1">
    <property type="nucleotide sequence ID" value="NZ_JAJADR010000014.1"/>
</dbReference>
<organism evidence="5 6">
    <name type="scientific">Hymenobacter lucidus</name>
    <dbReference type="NCBI Taxonomy" id="2880930"/>
    <lineage>
        <taxon>Bacteria</taxon>
        <taxon>Pseudomonadati</taxon>
        <taxon>Bacteroidota</taxon>
        <taxon>Cytophagia</taxon>
        <taxon>Cytophagales</taxon>
        <taxon>Hymenobacteraceae</taxon>
        <taxon>Hymenobacter</taxon>
    </lineage>
</organism>
<keyword evidence="3" id="KW-0418">Kinase</keyword>
<comment type="caution">
    <text evidence="5">The sequence shown here is derived from an EMBL/GenBank/DDBJ whole genome shotgun (WGS) entry which is preliminary data.</text>
</comment>
<dbReference type="Gene3D" id="1.10.1070.20">
    <property type="match status" value="1"/>
</dbReference>
<gene>
    <name evidence="5" type="ORF">LGH74_23950</name>
</gene>
<reference evidence="5" key="1">
    <citation type="submission" date="2021-10" db="EMBL/GenBank/DDBJ databases">
        <authorList>
            <person name="Dean J.D."/>
            <person name="Kim M.K."/>
            <person name="Newey C.N."/>
            <person name="Stoker T.S."/>
            <person name="Thompson D.W."/>
            <person name="Grose J.H."/>
        </authorList>
    </citation>
    <scope>NUCLEOTIDE SEQUENCE</scope>
    <source>
        <strain evidence="5">BT178</strain>
    </source>
</reference>
<evidence type="ECO:0000256" key="2">
    <source>
        <dbReference type="ARBA" id="ARBA00022679"/>
    </source>
</evidence>
<evidence type="ECO:0000256" key="1">
    <source>
        <dbReference type="ARBA" id="ARBA00010164"/>
    </source>
</evidence>
<dbReference type="Pfam" id="PF07804">
    <property type="entry name" value="HipA_C"/>
    <property type="match status" value="1"/>
</dbReference>
<dbReference type="PANTHER" id="PTHR37419">
    <property type="entry name" value="SERINE/THREONINE-PROTEIN KINASE TOXIN HIPA"/>
    <property type="match status" value="1"/>
</dbReference>
<dbReference type="InterPro" id="IPR012893">
    <property type="entry name" value="HipA-like_C"/>
</dbReference>
<protein>
    <submittedName>
        <fullName evidence="5">HipA domain-containing protein</fullName>
    </submittedName>
</protein>
<keyword evidence="2" id="KW-0808">Transferase</keyword>
<dbReference type="InterPro" id="IPR052028">
    <property type="entry name" value="HipA_Ser/Thr_kinase"/>
</dbReference>
<evidence type="ECO:0000259" key="4">
    <source>
        <dbReference type="Pfam" id="PF07804"/>
    </source>
</evidence>
<dbReference type="Proteomes" id="UP001165296">
    <property type="component" value="Unassembled WGS sequence"/>
</dbReference>
<proteinExistence type="inferred from homology"/>
<sequence>MAKTAERRQLLVYADWQGLPAGPHLMGTLSAVPVRGKEVFSFAYDAQWLALPQAQTLDPALQLFAGPQYLPEDQSNFGLFLDSSPDRWGRLLMRRRESALARQEERRERPLLESDYLLGVFDGHRMGGLRFKTDPAGPFLDDNRAMAAPPWTSLRELEHASLQLERVDAPQDPDYLKWLFMLVAPGSSLGGARPKASVVDEHGRLWIAKFPSGQDEHDVGAWEAVVNELALAAGLQVATGRAQRFNSRHHTYLSQRFDRTATGERLHFASAMTLLGYQDGTDHQDGASYLDLAGLLVQQGAHVAEDLTELWRRIVFNICVSNTDDHLRNHGFLLTPQGWRLSPAFDLNPIRYGQGLKLNISETDNALDLDLAREVAPYFRLSAAQADAVLTQVVHAVRQWPGVASRHQLSRTEQEMMAGAFEAAR</sequence>
<evidence type="ECO:0000313" key="5">
    <source>
        <dbReference type="EMBL" id="MCB2411062.1"/>
    </source>
</evidence>
<evidence type="ECO:0000313" key="6">
    <source>
        <dbReference type="Proteomes" id="UP001165296"/>
    </source>
</evidence>
<evidence type="ECO:0000256" key="3">
    <source>
        <dbReference type="ARBA" id="ARBA00022777"/>
    </source>
</evidence>
<dbReference type="EMBL" id="JAJADR010000014">
    <property type="protein sequence ID" value="MCB2411062.1"/>
    <property type="molecule type" value="Genomic_DNA"/>
</dbReference>
<keyword evidence="6" id="KW-1185">Reference proteome</keyword>
<feature type="domain" description="HipA-like C-terminal" evidence="4">
    <location>
        <begin position="187"/>
        <end position="399"/>
    </location>
</feature>
<accession>A0ABS8AZ28</accession>
<name>A0ABS8AZ28_9BACT</name>
<dbReference type="PANTHER" id="PTHR37419:SF8">
    <property type="entry name" value="TOXIN YJJJ"/>
    <property type="match status" value="1"/>
</dbReference>
<comment type="similarity">
    <text evidence="1">Belongs to the HipA Ser/Thr kinase family.</text>
</comment>